<reference evidence="1" key="2">
    <citation type="submission" date="2021-02" db="EMBL/GenBank/DDBJ databases">
        <authorList>
            <person name="Kimball J.A."/>
            <person name="Haas M.W."/>
            <person name="Macchietto M."/>
            <person name="Kono T."/>
            <person name="Duquette J."/>
            <person name="Shao M."/>
        </authorList>
    </citation>
    <scope>NUCLEOTIDE SEQUENCE</scope>
    <source>
        <tissue evidence="1">Fresh leaf tissue</tissue>
    </source>
</reference>
<comment type="caution">
    <text evidence="1">The sequence shown here is derived from an EMBL/GenBank/DDBJ whole genome shotgun (WGS) entry which is preliminary data.</text>
</comment>
<organism evidence="1 2">
    <name type="scientific">Zizania palustris</name>
    <name type="common">Northern wild rice</name>
    <dbReference type="NCBI Taxonomy" id="103762"/>
    <lineage>
        <taxon>Eukaryota</taxon>
        <taxon>Viridiplantae</taxon>
        <taxon>Streptophyta</taxon>
        <taxon>Embryophyta</taxon>
        <taxon>Tracheophyta</taxon>
        <taxon>Spermatophyta</taxon>
        <taxon>Magnoliopsida</taxon>
        <taxon>Liliopsida</taxon>
        <taxon>Poales</taxon>
        <taxon>Poaceae</taxon>
        <taxon>BOP clade</taxon>
        <taxon>Oryzoideae</taxon>
        <taxon>Oryzeae</taxon>
        <taxon>Zizaniinae</taxon>
        <taxon>Zizania</taxon>
    </lineage>
</organism>
<reference evidence="1" key="1">
    <citation type="journal article" date="2021" name="bioRxiv">
        <title>Whole Genome Assembly and Annotation of Northern Wild Rice, Zizania palustris L., Supports a Whole Genome Duplication in the Zizania Genus.</title>
        <authorList>
            <person name="Haas M."/>
            <person name="Kono T."/>
            <person name="Macchietto M."/>
            <person name="Millas R."/>
            <person name="McGilp L."/>
            <person name="Shao M."/>
            <person name="Duquette J."/>
            <person name="Hirsch C.N."/>
            <person name="Kimball J."/>
        </authorList>
    </citation>
    <scope>NUCLEOTIDE SEQUENCE</scope>
    <source>
        <tissue evidence="1">Fresh leaf tissue</tissue>
    </source>
</reference>
<dbReference type="EMBL" id="JAAALK010000283">
    <property type="protein sequence ID" value="KAG8075901.1"/>
    <property type="molecule type" value="Genomic_DNA"/>
</dbReference>
<protein>
    <submittedName>
        <fullName evidence="1">Uncharacterized protein</fullName>
    </submittedName>
</protein>
<evidence type="ECO:0000313" key="2">
    <source>
        <dbReference type="Proteomes" id="UP000729402"/>
    </source>
</evidence>
<dbReference type="AlphaFoldDB" id="A0A8J5VX36"/>
<gene>
    <name evidence="1" type="ORF">GUJ93_ZPchr0006g41112</name>
</gene>
<dbReference type="Proteomes" id="UP000729402">
    <property type="component" value="Unassembled WGS sequence"/>
</dbReference>
<name>A0A8J5VX36_ZIZPA</name>
<proteinExistence type="predicted"/>
<sequence length="101" mass="11034">MAMASTEKLSICEDGGAEGAVDEPDLHKLPSYVLLAKSRRMQRVLDMGIITTRLPNGGAKYRLILADILCEIGRRKGEAPTVLRISSFFYCSPFLGAWGMG</sequence>
<keyword evidence="2" id="KW-1185">Reference proteome</keyword>
<evidence type="ECO:0000313" key="1">
    <source>
        <dbReference type="EMBL" id="KAG8075901.1"/>
    </source>
</evidence>
<accession>A0A8J5VX36</accession>